<reference evidence="1 2" key="1">
    <citation type="submission" date="2018-07" db="EMBL/GenBank/DDBJ databases">
        <title>The genomes of Aspergillus section Nigri reveals drivers in fungal speciation.</title>
        <authorList>
            <consortium name="DOE Joint Genome Institute"/>
            <person name="Vesth T.C."/>
            <person name="Nybo J."/>
            <person name="Theobald S."/>
            <person name="Brandl J."/>
            <person name="Frisvad J.C."/>
            <person name="Nielsen K.F."/>
            <person name="Lyhne E.K."/>
            <person name="Kogle M.E."/>
            <person name="Kuo A."/>
            <person name="Riley R."/>
            <person name="Clum A."/>
            <person name="Nolan M."/>
            <person name="Lipzen A."/>
            <person name="Salamov A."/>
            <person name="Henrissat B."/>
            <person name="Wiebenga A."/>
            <person name="De vries R.P."/>
            <person name="Grigoriev I.V."/>
            <person name="Mortensen U.H."/>
            <person name="Andersen M.R."/>
            <person name="Baker S.E."/>
        </authorList>
    </citation>
    <scope>NUCLEOTIDE SEQUENCE [LARGE SCALE GENOMIC DNA]</scope>
    <source>
        <strain evidence="1 2">CBS 139.54b</strain>
    </source>
</reference>
<dbReference type="EMBL" id="KZ852094">
    <property type="protein sequence ID" value="RDH27283.1"/>
    <property type="molecule type" value="Genomic_DNA"/>
</dbReference>
<accession>A0A3F3PKF6</accession>
<keyword evidence="2" id="KW-1185">Reference proteome</keyword>
<dbReference type="Proteomes" id="UP000253729">
    <property type="component" value="Unassembled WGS sequence"/>
</dbReference>
<evidence type="ECO:0000313" key="2">
    <source>
        <dbReference type="Proteomes" id="UP000253729"/>
    </source>
</evidence>
<gene>
    <name evidence="1" type="ORF">BDQ94DRAFT_118062</name>
</gene>
<dbReference type="AlphaFoldDB" id="A0A3F3PKF6"/>
<proteinExistence type="predicted"/>
<sequence>MYRSSPKADRSTNFLTSFLPLRYLTSLSFCAISTPSSSSRIGTRLFALCRSGRWSCRFLCSYRTPGLDLGLGLLIAFSKPGWEGLYLKQIHKDQDANFFINLGMIVGVARRFVEENQR</sequence>
<evidence type="ECO:0000313" key="1">
    <source>
        <dbReference type="EMBL" id="RDH27283.1"/>
    </source>
</evidence>
<protein>
    <submittedName>
        <fullName evidence="1">Uncharacterized protein</fullName>
    </submittedName>
</protein>
<name>A0A3F3PKF6_9EURO</name>
<dbReference type="GeneID" id="38132069"/>
<dbReference type="RefSeq" id="XP_026620305.1">
    <property type="nucleotide sequence ID" value="XM_026763713.1"/>
</dbReference>
<organism evidence="1 2">
    <name type="scientific">Aspergillus welwitschiae</name>
    <dbReference type="NCBI Taxonomy" id="1341132"/>
    <lineage>
        <taxon>Eukaryota</taxon>
        <taxon>Fungi</taxon>
        <taxon>Dikarya</taxon>
        <taxon>Ascomycota</taxon>
        <taxon>Pezizomycotina</taxon>
        <taxon>Eurotiomycetes</taxon>
        <taxon>Eurotiomycetidae</taxon>
        <taxon>Eurotiales</taxon>
        <taxon>Aspergillaceae</taxon>
        <taxon>Aspergillus</taxon>
        <taxon>Aspergillus subgen. Circumdati</taxon>
    </lineage>
</organism>